<dbReference type="EMBL" id="KQ090303">
    <property type="protein sequence ID" value="KMS97609.1"/>
    <property type="molecule type" value="Genomic_DNA"/>
</dbReference>
<evidence type="ECO:0000313" key="1">
    <source>
        <dbReference type="EMBL" id="KMS97609.1"/>
    </source>
</evidence>
<accession>A0A0J8B8L3</accession>
<protein>
    <submittedName>
        <fullName evidence="1">Uncharacterized protein</fullName>
    </submittedName>
</protein>
<proteinExistence type="predicted"/>
<name>A0A0J8B8L3_BETVV</name>
<evidence type="ECO:0000313" key="2">
    <source>
        <dbReference type="Proteomes" id="UP000035740"/>
    </source>
</evidence>
<dbReference type="AlphaFoldDB" id="A0A0J8B8L3"/>
<dbReference type="Proteomes" id="UP000035740">
    <property type="component" value="Unassembled WGS sequence"/>
</dbReference>
<keyword evidence="2" id="KW-1185">Reference proteome</keyword>
<organism evidence="1 2">
    <name type="scientific">Beta vulgaris subsp. vulgaris</name>
    <name type="common">Beet</name>
    <dbReference type="NCBI Taxonomy" id="3555"/>
    <lineage>
        <taxon>Eukaryota</taxon>
        <taxon>Viridiplantae</taxon>
        <taxon>Streptophyta</taxon>
        <taxon>Embryophyta</taxon>
        <taxon>Tracheophyta</taxon>
        <taxon>Spermatophyta</taxon>
        <taxon>Magnoliopsida</taxon>
        <taxon>eudicotyledons</taxon>
        <taxon>Gunneridae</taxon>
        <taxon>Pentapetalae</taxon>
        <taxon>Caryophyllales</taxon>
        <taxon>Chenopodiaceae</taxon>
        <taxon>Betoideae</taxon>
        <taxon>Beta</taxon>
    </lineage>
</organism>
<gene>
    <name evidence="1" type="ORF">BVRB_5g125420</name>
</gene>
<dbReference type="Gramene" id="KMS97609">
    <property type="protein sequence ID" value="KMS97609"/>
    <property type="gene ID" value="BVRB_5g125420"/>
</dbReference>
<reference evidence="1 2" key="1">
    <citation type="journal article" date="2014" name="Nature">
        <title>The genome of the recently domesticated crop plant sugar beet (Beta vulgaris).</title>
        <authorList>
            <person name="Dohm J.C."/>
            <person name="Minoche A.E."/>
            <person name="Holtgrawe D."/>
            <person name="Capella-Gutierrez S."/>
            <person name="Zakrzewski F."/>
            <person name="Tafer H."/>
            <person name="Rupp O."/>
            <person name="Sorensen T.R."/>
            <person name="Stracke R."/>
            <person name="Reinhardt R."/>
            <person name="Goesmann A."/>
            <person name="Kraft T."/>
            <person name="Schulz B."/>
            <person name="Stadler P.F."/>
            <person name="Schmidt T."/>
            <person name="Gabaldon T."/>
            <person name="Lehrach H."/>
            <person name="Weisshaar B."/>
            <person name="Himmelbauer H."/>
        </authorList>
    </citation>
    <scope>NUCLEOTIDE SEQUENCE [LARGE SCALE GENOMIC DNA]</scope>
    <source>
        <tissue evidence="1">Taproot</tissue>
    </source>
</reference>
<sequence>MTVKKVSMSVKRRNQTIEAMDLLPSAFEATTLHIANL</sequence>